<name>A0AAN9LYR3_CANGL</name>
<evidence type="ECO:0000313" key="3">
    <source>
        <dbReference type="Proteomes" id="UP001367508"/>
    </source>
</evidence>
<evidence type="ECO:0000313" key="2">
    <source>
        <dbReference type="EMBL" id="KAK7344925.1"/>
    </source>
</evidence>
<protein>
    <submittedName>
        <fullName evidence="2">Uncharacterized protein</fullName>
    </submittedName>
</protein>
<proteinExistence type="predicted"/>
<feature type="region of interest" description="Disordered" evidence="1">
    <location>
        <begin position="129"/>
        <end position="157"/>
    </location>
</feature>
<feature type="compositionally biased region" description="Basic and acidic residues" evidence="1">
    <location>
        <begin position="95"/>
        <end position="104"/>
    </location>
</feature>
<dbReference type="EMBL" id="JAYMYQ010000003">
    <property type="protein sequence ID" value="KAK7344925.1"/>
    <property type="molecule type" value="Genomic_DNA"/>
</dbReference>
<reference evidence="2 3" key="1">
    <citation type="submission" date="2024-01" db="EMBL/GenBank/DDBJ databases">
        <title>The genomes of 5 underutilized Papilionoideae crops provide insights into root nodulation and disease resistanc.</title>
        <authorList>
            <person name="Jiang F."/>
        </authorList>
    </citation>
    <scope>NUCLEOTIDE SEQUENCE [LARGE SCALE GENOMIC DNA]</scope>
    <source>
        <strain evidence="2">LVBAO_FW01</strain>
        <tissue evidence="2">Leaves</tissue>
    </source>
</reference>
<sequence length="193" mass="21630">MGNESCKRSKVRFYYDLSLFNKGHEIVSEYLLSHLLRLCSDIAANQVDSKRVDVCACIARDFVDLNVPKILPLLPHPSNTTRRVNPSRIPPLESIRSHGSEESSHAASDNGLDISTLLKVDQDPIEFSRQSTSLHGDRSTHESIQPTPKTSLNQDNSRFIRGYNSSIGSDSSSMIMMKCLFDGRILPRPNDEE</sequence>
<organism evidence="2 3">
    <name type="scientific">Canavalia gladiata</name>
    <name type="common">Sword bean</name>
    <name type="synonym">Dolichos gladiatus</name>
    <dbReference type="NCBI Taxonomy" id="3824"/>
    <lineage>
        <taxon>Eukaryota</taxon>
        <taxon>Viridiplantae</taxon>
        <taxon>Streptophyta</taxon>
        <taxon>Embryophyta</taxon>
        <taxon>Tracheophyta</taxon>
        <taxon>Spermatophyta</taxon>
        <taxon>Magnoliopsida</taxon>
        <taxon>eudicotyledons</taxon>
        <taxon>Gunneridae</taxon>
        <taxon>Pentapetalae</taxon>
        <taxon>rosids</taxon>
        <taxon>fabids</taxon>
        <taxon>Fabales</taxon>
        <taxon>Fabaceae</taxon>
        <taxon>Papilionoideae</taxon>
        <taxon>50 kb inversion clade</taxon>
        <taxon>NPAAA clade</taxon>
        <taxon>indigoferoid/millettioid clade</taxon>
        <taxon>Phaseoleae</taxon>
        <taxon>Canavalia</taxon>
    </lineage>
</organism>
<evidence type="ECO:0000256" key="1">
    <source>
        <dbReference type="SAM" id="MobiDB-lite"/>
    </source>
</evidence>
<feature type="compositionally biased region" description="Polar residues" evidence="1">
    <location>
        <begin position="142"/>
        <end position="157"/>
    </location>
</feature>
<dbReference type="AlphaFoldDB" id="A0AAN9LYR3"/>
<dbReference type="Proteomes" id="UP001367508">
    <property type="component" value="Unassembled WGS sequence"/>
</dbReference>
<keyword evidence="3" id="KW-1185">Reference proteome</keyword>
<accession>A0AAN9LYR3</accession>
<feature type="region of interest" description="Disordered" evidence="1">
    <location>
        <begin position="75"/>
        <end position="108"/>
    </location>
</feature>
<comment type="caution">
    <text evidence="2">The sequence shown here is derived from an EMBL/GenBank/DDBJ whole genome shotgun (WGS) entry which is preliminary data.</text>
</comment>
<gene>
    <name evidence="2" type="ORF">VNO77_15173</name>
</gene>